<feature type="domain" description="Peptidase M1 leukotriene A4 hydrolase/aminopeptidase C-terminal" evidence="10">
    <location>
        <begin position="792"/>
        <end position="936"/>
    </location>
</feature>
<dbReference type="SMART" id="SM01263">
    <property type="entry name" value="Leuk-A4-hydro_C"/>
    <property type="match status" value="1"/>
</dbReference>
<dbReference type="Proteomes" id="UP000765507">
    <property type="component" value="Unassembled WGS sequence"/>
</dbReference>
<proteinExistence type="inferred from homology"/>
<dbReference type="InterPro" id="IPR034015">
    <property type="entry name" value="M1_LTA4H"/>
</dbReference>
<evidence type="ECO:0000256" key="3">
    <source>
        <dbReference type="ARBA" id="ARBA00022723"/>
    </source>
</evidence>
<gene>
    <name evidence="11" type="primary">RNPEPL1</name>
    <name evidence="11" type="ORF">G0U57_019051</name>
</gene>
<dbReference type="Pfam" id="PF17900">
    <property type="entry name" value="Peptidase_M1_N"/>
    <property type="match status" value="1"/>
</dbReference>
<evidence type="ECO:0000313" key="12">
    <source>
        <dbReference type="Proteomes" id="UP000765507"/>
    </source>
</evidence>
<feature type="region of interest" description="Disordered" evidence="9">
    <location>
        <begin position="179"/>
        <end position="212"/>
    </location>
</feature>
<keyword evidence="6" id="KW-0482">Metalloprotease</keyword>
<feature type="binding site" evidence="8">
    <location>
        <position position="640"/>
    </location>
    <ligand>
        <name>Zn(2+)</name>
        <dbReference type="ChEBI" id="CHEBI:29105"/>
        <note>catalytic</note>
    </ligand>
</feature>
<feature type="non-terminal residue" evidence="11">
    <location>
        <position position="981"/>
    </location>
</feature>
<feature type="region of interest" description="Disordered" evidence="9">
    <location>
        <begin position="1"/>
        <end position="88"/>
    </location>
</feature>
<dbReference type="EMBL" id="JAHGAV010000738">
    <property type="protein sequence ID" value="KAG6923860.1"/>
    <property type="molecule type" value="Genomic_DNA"/>
</dbReference>
<feature type="compositionally biased region" description="Pro residues" evidence="9">
    <location>
        <begin position="184"/>
        <end position="205"/>
    </location>
</feature>
<dbReference type="GO" id="GO:0008270">
    <property type="term" value="F:zinc ion binding"/>
    <property type="evidence" value="ECO:0007669"/>
    <property type="project" value="InterPro"/>
</dbReference>
<comment type="caution">
    <text evidence="11">The sequence shown here is derived from an EMBL/GenBank/DDBJ whole genome shotgun (WGS) entry which is preliminary data.</text>
</comment>
<evidence type="ECO:0000313" key="11">
    <source>
        <dbReference type="EMBL" id="KAG6923860.1"/>
    </source>
</evidence>
<keyword evidence="5 8" id="KW-0862">Zinc</keyword>
<sequence>VAGGGGLPRRKGESVPWVDVGRLCAPPQPRRAAQVPPAAGALGSPASVKRLPQAPAGGAAAVRSPGSRAPGPGTFPSRAPPGGRAPPIARALRRPLAAAAGISVLGAPWRPPSRPFSALPAGSGAPVGRCRAGPARVSSPGALGRGASLLPARPWISHSGRLRLLRSMAAPAPRPPGLCCCRKGPPPGPEAPPAPPPPPPEPPPDVASASSSQLFRLRHLQLGLELRPAARALAGCLVLELCALRARPRALVLDTHPALRVLSAGYRRAPAGEGPCAFAFHFPAGPGPPEPLLPAPPAACASPGPLPSDPLLPCGSACALRPDPSTVSSPSLSAPSTASTPLSAPATPGLSPEPGAQAQLADLPSSPLACPSPDFPPAPDLPPPPFPTFPDPSSSPCPLVFRVDPFTDYGSSLTISLPAALQPHQPFQIIIRYTTTDGPAIWWLDPELTCGKGKPFVFTQGHSVCNRSFFPCFDTPAVKCTYSATVKAPAGIQVLMSATQSTYLEQEGIYQFYMDYPVPAYLVALVAGDLISADIGRRSRVWAEPCLLPTAISKLSGMVERWLSAAESLYGPYIWGRYDIVFLPPSFPIVAMENPCLTFIISSILESDDFLIIDVIHEIAHSWFGNAVTNATWEEMWLSEGLATYAQRRITTETYGAAFTCLETAFRLDALHRQMKLLGEDNPVSKLQVKLEPGVNPSNLMNLFTYEKGYCFVYYLSQLCGDPKHFDSFLRAYIEKYKFTSVVAQDLLDSFLIFFPELKEQSVDNKAGLEFERWLNATGPPLAEPDLSQGSSLIRPVETLFKLWTSEPLDAVAAASSVDITKWRPFQTVLFLDRLLDGSPLPPEVIKKLSECYSSQLDAMNAEIRIRWLQIVVRNDYYPDFYKVRHFLEYQMSRMYTIPLYEDLCTGTLKSFALEVFYQTQNQLHPNLRKTIQQILTQGLNPLPTTDPTAVATDTPTMVLEDKPSEAANSAISLRDVNVSA</sequence>
<keyword evidence="4" id="KW-0378">Hydrolase</keyword>
<dbReference type="Gene3D" id="3.30.2010.30">
    <property type="match status" value="1"/>
</dbReference>
<dbReference type="GO" id="GO:0070006">
    <property type="term" value="F:metalloaminopeptidase activity"/>
    <property type="evidence" value="ECO:0007669"/>
    <property type="project" value="UniProtKB-ARBA"/>
</dbReference>
<dbReference type="FunFam" id="1.25.40.320:FF:000001">
    <property type="entry name" value="Leukotriene A(4) hydrolase"/>
    <property type="match status" value="1"/>
</dbReference>
<organism evidence="11 12">
    <name type="scientific">Chelydra serpentina</name>
    <name type="common">Snapping turtle</name>
    <name type="synonym">Testudo serpentina</name>
    <dbReference type="NCBI Taxonomy" id="8475"/>
    <lineage>
        <taxon>Eukaryota</taxon>
        <taxon>Metazoa</taxon>
        <taxon>Chordata</taxon>
        <taxon>Craniata</taxon>
        <taxon>Vertebrata</taxon>
        <taxon>Euteleostomi</taxon>
        <taxon>Archelosauria</taxon>
        <taxon>Testudinata</taxon>
        <taxon>Testudines</taxon>
        <taxon>Cryptodira</taxon>
        <taxon>Durocryptodira</taxon>
        <taxon>Americhelydia</taxon>
        <taxon>Chelydroidea</taxon>
        <taxon>Chelydridae</taxon>
        <taxon>Chelydra</taxon>
    </lineage>
</organism>
<dbReference type="FunFam" id="1.10.390.10:FF:000003">
    <property type="entry name" value="Leukotriene A(4) hydrolase"/>
    <property type="match status" value="1"/>
</dbReference>
<dbReference type="InterPro" id="IPR038502">
    <property type="entry name" value="M1_LTA-4_hydro/amino_C_sf"/>
</dbReference>
<feature type="region of interest" description="Disordered" evidence="9">
    <location>
        <begin position="120"/>
        <end position="144"/>
    </location>
</feature>
<dbReference type="Pfam" id="PF09127">
    <property type="entry name" value="Leuk-A4-hydro_C"/>
    <property type="match status" value="1"/>
</dbReference>
<dbReference type="SUPFAM" id="SSF63737">
    <property type="entry name" value="Leukotriene A4 hydrolase N-terminal domain"/>
    <property type="match status" value="1"/>
</dbReference>
<evidence type="ECO:0000256" key="1">
    <source>
        <dbReference type="ARBA" id="ARBA00010136"/>
    </source>
</evidence>
<feature type="region of interest" description="Disordered" evidence="9">
    <location>
        <begin position="325"/>
        <end position="389"/>
    </location>
</feature>
<evidence type="ECO:0000256" key="5">
    <source>
        <dbReference type="ARBA" id="ARBA00022833"/>
    </source>
</evidence>
<comment type="cofactor">
    <cofactor evidence="8">
        <name>Zn(2+)</name>
        <dbReference type="ChEBI" id="CHEBI:29105"/>
    </cofactor>
    <text evidence="8">Binds 1 zinc ion per subunit.</text>
</comment>
<dbReference type="InterPro" id="IPR015211">
    <property type="entry name" value="Peptidase_M1_C"/>
</dbReference>
<comment type="similarity">
    <text evidence="1">Belongs to the peptidase M1 family.</text>
</comment>
<dbReference type="PRINTS" id="PR00756">
    <property type="entry name" value="ALADIPTASE"/>
</dbReference>
<protein>
    <submittedName>
        <fullName evidence="11">Arginyl aminopeptidase like 1</fullName>
    </submittedName>
</protein>
<dbReference type="InterPro" id="IPR045357">
    <property type="entry name" value="Aminopeptidase_N-like_N"/>
</dbReference>
<dbReference type="Gene3D" id="1.10.390.10">
    <property type="entry name" value="Neutral Protease Domain 2"/>
    <property type="match status" value="1"/>
</dbReference>
<dbReference type="CDD" id="cd09599">
    <property type="entry name" value="M1_LTA4H"/>
    <property type="match status" value="1"/>
</dbReference>
<dbReference type="InterPro" id="IPR027268">
    <property type="entry name" value="Peptidase_M4/M1_CTD_sf"/>
</dbReference>
<dbReference type="OrthoDB" id="79562at2759"/>
<keyword evidence="2" id="KW-0645">Protease</keyword>
<keyword evidence="11" id="KW-0031">Aminopeptidase</keyword>
<dbReference type="SUPFAM" id="SSF48371">
    <property type="entry name" value="ARM repeat"/>
    <property type="match status" value="1"/>
</dbReference>
<accession>A0A8T1S4S3</accession>
<keyword evidence="3 8" id="KW-0479">Metal-binding</keyword>
<dbReference type="PANTHER" id="PTHR45726:SF2">
    <property type="entry name" value="AMINOPEPTIDASE RNPEPL1"/>
    <property type="match status" value="1"/>
</dbReference>
<evidence type="ECO:0000256" key="8">
    <source>
        <dbReference type="PIRSR" id="PIRSR634015-3"/>
    </source>
</evidence>
<dbReference type="Gene3D" id="1.25.40.320">
    <property type="entry name" value="Peptidase M1, leukotriene A4 hydrolase/aminopeptidase C-terminal domain"/>
    <property type="match status" value="1"/>
</dbReference>
<dbReference type="InterPro" id="IPR049980">
    <property type="entry name" value="LTA4H_cat"/>
</dbReference>
<dbReference type="FunFam" id="3.30.2010.30:FF:000001">
    <property type="entry name" value="Leukotriene A(4) hydrolase"/>
    <property type="match status" value="1"/>
</dbReference>
<dbReference type="SUPFAM" id="SSF55486">
    <property type="entry name" value="Metalloproteases ('zincins'), catalytic domain"/>
    <property type="match status" value="1"/>
</dbReference>
<reference evidence="11 12" key="1">
    <citation type="journal article" date="2020" name="G3 (Bethesda)">
        <title>Draft Genome of the Common Snapping Turtle, Chelydra serpentina, a Model for Phenotypic Plasticity in Reptiles.</title>
        <authorList>
            <person name="Das D."/>
            <person name="Singh S.K."/>
            <person name="Bierstedt J."/>
            <person name="Erickson A."/>
            <person name="Galli G.L.J."/>
            <person name="Crossley D.A. 2nd"/>
            <person name="Rhen T."/>
        </authorList>
    </citation>
    <scope>NUCLEOTIDE SEQUENCE [LARGE SCALE GENOMIC DNA]</scope>
    <source>
        <strain evidence="11">KW</strain>
    </source>
</reference>
<dbReference type="AlphaFoldDB" id="A0A8T1S4S3"/>
<dbReference type="GO" id="GO:0006508">
    <property type="term" value="P:proteolysis"/>
    <property type="evidence" value="ECO:0007669"/>
    <property type="project" value="UniProtKB-KW"/>
</dbReference>
<feature type="binding site" evidence="8">
    <location>
        <position position="617"/>
    </location>
    <ligand>
        <name>Zn(2+)</name>
        <dbReference type="ChEBI" id="CHEBI:29105"/>
        <note>catalytic</note>
    </ligand>
</feature>
<feature type="active site" description="Proton acceptor" evidence="7">
    <location>
        <position position="618"/>
    </location>
</feature>
<dbReference type="InterPro" id="IPR001930">
    <property type="entry name" value="Peptidase_M1"/>
</dbReference>
<feature type="binding site" evidence="8">
    <location>
        <position position="621"/>
    </location>
    <ligand>
        <name>Zn(2+)</name>
        <dbReference type="ChEBI" id="CHEBI:29105"/>
        <note>catalytic</note>
    </ligand>
</feature>
<dbReference type="InterPro" id="IPR016024">
    <property type="entry name" value="ARM-type_fold"/>
</dbReference>
<evidence type="ECO:0000256" key="2">
    <source>
        <dbReference type="ARBA" id="ARBA00022670"/>
    </source>
</evidence>
<feature type="compositionally biased region" description="Low complexity" evidence="9">
    <location>
        <begin position="30"/>
        <end position="47"/>
    </location>
</feature>
<dbReference type="Pfam" id="PF01433">
    <property type="entry name" value="Peptidase_M1"/>
    <property type="match status" value="1"/>
</dbReference>
<evidence type="ECO:0000256" key="9">
    <source>
        <dbReference type="SAM" id="MobiDB-lite"/>
    </source>
</evidence>
<evidence type="ECO:0000256" key="7">
    <source>
        <dbReference type="PIRSR" id="PIRSR634015-1"/>
    </source>
</evidence>
<dbReference type="InterPro" id="IPR014782">
    <property type="entry name" value="Peptidase_M1_dom"/>
</dbReference>
<feature type="compositionally biased region" description="Pro residues" evidence="9">
    <location>
        <begin position="373"/>
        <end position="389"/>
    </location>
</feature>
<dbReference type="PANTHER" id="PTHR45726">
    <property type="entry name" value="LEUKOTRIENE A-4 HYDROLASE"/>
    <property type="match status" value="1"/>
</dbReference>
<feature type="compositionally biased region" description="Low complexity" evidence="9">
    <location>
        <begin position="325"/>
        <end position="348"/>
    </location>
</feature>
<dbReference type="Gene3D" id="2.60.40.1730">
    <property type="entry name" value="tricorn interacting facor f3 domain"/>
    <property type="match status" value="1"/>
</dbReference>
<feature type="active site" description="Proton donor" evidence="7">
    <location>
        <position position="706"/>
    </location>
</feature>
<name>A0A8T1S4S3_CHESE</name>
<keyword evidence="12" id="KW-1185">Reference proteome</keyword>
<evidence type="ECO:0000256" key="4">
    <source>
        <dbReference type="ARBA" id="ARBA00022801"/>
    </source>
</evidence>
<evidence type="ECO:0000259" key="10">
    <source>
        <dbReference type="SMART" id="SM01263"/>
    </source>
</evidence>
<evidence type="ECO:0000256" key="6">
    <source>
        <dbReference type="ARBA" id="ARBA00023049"/>
    </source>
</evidence>
<dbReference type="InterPro" id="IPR042097">
    <property type="entry name" value="Aminopeptidase_N-like_N_sf"/>
</dbReference>